<dbReference type="EMBL" id="OZ021735">
    <property type="protein sequence ID" value="CAK9309936.1"/>
    <property type="molecule type" value="Genomic_DNA"/>
</dbReference>
<keyword evidence="3" id="KW-0442">Lipid degradation</keyword>
<evidence type="ECO:0000313" key="6">
    <source>
        <dbReference type="Proteomes" id="UP001642487"/>
    </source>
</evidence>
<dbReference type="InterPro" id="IPR029058">
    <property type="entry name" value="AB_hydrolase_fold"/>
</dbReference>
<evidence type="ECO:0000256" key="1">
    <source>
        <dbReference type="ARBA" id="ARBA00010701"/>
    </source>
</evidence>
<evidence type="ECO:0000256" key="3">
    <source>
        <dbReference type="ARBA" id="ARBA00022963"/>
    </source>
</evidence>
<evidence type="ECO:0000256" key="2">
    <source>
        <dbReference type="ARBA" id="ARBA00022801"/>
    </source>
</evidence>
<dbReference type="Proteomes" id="UP001642487">
    <property type="component" value="Chromosome 1"/>
</dbReference>
<accession>A0ABP0XSM7</accession>
<name>A0ABP0XSM7_9ROSI</name>
<proteinExistence type="inferred from homology"/>
<keyword evidence="4" id="KW-0443">Lipid metabolism</keyword>
<evidence type="ECO:0000313" key="5">
    <source>
        <dbReference type="EMBL" id="CAK9309936.1"/>
    </source>
</evidence>
<sequence>MAIPIMSSTIVLPLSIKSQLPLNQTLFSSHSSNSDSHCSPWRWRTQLLLLLLLLLLHQPCLAISKRTTKNVLSAISTDSEVSTQTQTQTELANKWRDIHGSNDWVDLLQPMNPILRSELIRYGEMAQACYDAFVYDPYSKYCGTSRYPLESFFQSLGMENEGYQVTRFLYATGNIQMPNLFIKPRWPKLWSKHANWRGYVAVSNETSKRLGRRDIVIAWRGTVTRLEWMADLTNYLNSILSRKI</sequence>
<dbReference type="PANTHER" id="PTHR31403">
    <property type="entry name" value="PHOSPHOLIPASE A1-IBETA2, CHLOROPLASTIC"/>
    <property type="match status" value="1"/>
</dbReference>
<organism evidence="5 6">
    <name type="scientific">Citrullus colocynthis</name>
    <name type="common">colocynth</name>
    <dbReference type="NCBI Taxonomy" id="252529"/>
    <lineage>
        <taxon>Eukaryota</taxon>
        <taxon>Viridiplantae</taxon>
        <taxon>Streptophyta</taxon>
        <taxon>Embryophyta</taxon>
        <taxon>Tracheophyta</taxon>
        <taxon>Spermatophyta</taxon>
        <taxon>Magnoliopsida</taxon>
        <taxon>eudicotyledons</taxon>
        <taxon>Gunneridae</taxon>
        <taxon>Pentapetalae</taxon>
        <taxon>rosids</taxon>
        <taxon>fabids</taxon>
        <taxon>Cucurbitales</taxon>
        <taxon>Cucurbitaceae</taxon>
        <taxon>Benincaseae</taxon>
        <taxon>Citrullus</taxon>
    </lineage>
</organism>
<keyword evidence="6" id="KW-1185">Reference proteome</keyword>
<evidence type="ECO:0000256" key="4">
    <source>
        <dbReference type="ARBA" id="ARBA00023098"/>
    </source>
</evidence>
<gene>
    <name evidence="5" type="ORF">CITCOLO1_LOCUS1538</name>
</gene>
<dbReference type="Gene3D" id="3.40.50.1820">
    <property type="entry name" value="alpha/beta hydrolase"/>
    <property type="match status" value="1"/>
</dbReference>
<dbReference type="SUPFAM" id="SSF53474">
    <property type="entry name" value="alpha/beta-Hydrolases"/>
    <property type="match status" value="1"/>
</dbReference>
<evidence type="ECO:0008006" key="7">
    <source>
        <dbReference type="Google" id="ProtNLM"/>
    </source>
</evidence>
<protein>
    <recommendedName>
        <fullName evidence="7">Phospholipase A1</fullName>
    </recommendedName>
</protein>
<comment type="similarity">
    <text evidence="1">Belongs to the AB hydrolase superfamily. Lipase family.</text>
</comment>
<keyword evidence="2" id="KW-0378">Hydrolase</keyword>
<dbReference type="PANTHER" id="PTHR31403:SF51">
    <property type="entry name" value="PHOSPHOLIPASE A1-IGAMMA2, CHLOROPLASTIC"/>
    <property type="match status" value="1"/>
</dbReference>
<reference evidence="5 6" key="1">
    <citation type="submission" date="2024-03" db="EMBL/GenBank/DDBJ databases">
        <authorList>
            <person name="Gkanogiannis A."/>
            <person name="Becerra Lopez-Lavalle L."/>
        </authorList>
    </citation>
    <scope>NUCLEOTIDE SEQUENCE [LARGE SCALE GENOMIC DNA]</scope>
</reference>